<comment type="caution">
    <text evidence="2">The sequence shown here is derived from an EMBL/GenBank/DDBJ whole genome shotgun (WGS) entry which is preliminary data.</text>
</comment>
<evidence type="ECO:0000256" key="1">
    <source>
        <dbReference type="SAM" id="MobiDB-lite"/>
    </source>
</evidence>
<reference evidence="2" key="1">
    <citation type="journal article" date="2015" name="Nature">
        <title>Complex archaea that bridge the gap between prokaryotes and eukaryotes.</title>
        <authorList>
            <person name="Spang A."/>
            <person name="Saw J.H."/>
            <person name="Jorgensen S.L."/>
            <person name="Zaremba-Niedzwiedzka K."/>
            <person name="Martijn J."/>
            <person name="Lind A.E."/>
            <person name="van Eijk R."/>
            <person name="Schleper C."/>
            <person name="Guy L."/>
            <person name="Ettema T.J."/>
        </authorList>
    </citation>
    <scope>NUCLEOTIDE SEQUENCE</scope>
</reference>
<feature type="region of interest" description="Disordered" evidence="1">
    <location>
        <begin position="20"/>
        <end position="50"/>
    </location>
</feature>
<gene>
    <name evidence="2" type="ORF">LCGC14_1764800</name>
</gene>
<name>A0A0F9GZY5_9ZZZZ</name>
<sequence length="50" mass="5608">MDLGRREQVKEEAVNDCIEYGTPTMGVDHSNHYKPIAYPTDPADEKVDGD</sequence>
<organism evidence="2">
    <name type="scientific">marine sediment metagenome</name>
    <dbReference type="NCBI Taxonomy" id="412755"/>
    <lineage>
        <taxon>unclassified sequences</taxon>
        <taxon>metagenomes</taxon>
        <taxon>ecological metagenomes</taxon>
    </lineage>
</organism>
<dbReference type="EMBL" id="LAZR01016465">
    <property type="protein sequence ID" value="KKM04379.1"/>
    <property type="molecule type" value="Genomic_DNA"/>
</dbReference>
<evidence type="ECO:0000313" key="2">
    <source>
        <dbReference type="EMBL" id="KKM04379.1"/>
    </source>
</evidence>
<protein>
    <submittedName>
        <fullName evidence="2">Uncharacterized protein</fullName>
    </submittedName>
</protein>
<accession>A0A0F9GZY5</accession>
<proteinExistence type="predicted"/>
<dbReference type="AlphaFoldDB" id="A0A0F9GZY5"/>